<dbReference type="RefSeq" id="XP_019093260.1">
    <property type="nucleotide sequence ID" value="XM_019237715.1"/>
</dbReference>
<keyword evidence="1" id="KW-1185">Reference proteome</keyword>
<dbReference type="GeneID" id="104750147"/>
<sequence length="87" mass="10017">MGNYTFKLGDTYEDNRQRAITCVYSFGGVISVNFYPQMNALLVFGEGFDETEIQRKVDEIYNPNKEKRCPSCDHVLNNDHVLNKSFA</sequence>
<proteinExistence type="predicted"/>
<evidence type="ECO:0000313" key="1">
    <source>
        <dbReference type="Proteomes" id="UP000694864"/>
    </source>
</evidence>
<evidence type="ECO:0000313" key="2">
    <source>
        <dbReference type="RefSeq" id="XP_019093260.1"/>
    </source>
</evidence>
<accession>A0ABM1R2M2</accession>
<organism evidence="1 2">
    <name type="scientific">Camelina sativa</name>
    <name type="common">False flax</name>
    <name type="synonym">Myagrum sativum</name>
    <dbReference type="NCBI Taxonomy" id="90675"/>
    <lineage>
        <taxon>Eukaryota</taxon>
        <taxon>Viridiplantae</taxon>
        <taxon>Streptophyta</taxon>
        <taxon>Embryophyta</taxon>
        <taxon>Tracheophyta</taxon>
        <taxon>Spermatophyta</taxon>
        <taxon>Magnoliopsida</taxon>
        <taxon>eudicotyledons</taxon>
        <taxon>Gunneridae</taxon>
        <taxon>Pentapetalae</taxon>
        <taxon>rosids</taxon>
        <taxon>malvids</taxon>
        <taxon>Brassicales</taxon>
        <taxon>Brassicaceae</taxon>
        <taxon>Camelineae</taxon>
        <taxon>Camelina</taxon>
    </lineage>
</organism>
<reference evidence="1" key="1">
    <citation type="journal article" date="2014" name="Nat. Commun.">
        <title>The emerging biofuel crop Camelina sativa retains a highly undifferentiated hexaploid genome structure.</title>
        <authorList>
            <person name="Kagale S."/>
            <person name="Koh C."/>
            <person name="Nixon J."/>
            <person name="Bollina V."/>
            <person name="Clarke W.E."/>
            <person name="Tuteja R."/>
            <person name="Spillane C."/>
            <person name="Robinson S.J."/>
            <person name="Links M.G."/>
            <person name="Clarke C."/>
            <person name="Higgins E.E."/>
            <person name="Huebert T."/>
            <person name="Sharpe A.G."/>
            <person name="Parkin I.A."/>
        </authorList>
    </citation>
    <scope>NUCLEOTIDE SEQUENCE [LARGE SCALE GENOMIC DNA]</scope>
    <source>
        <strain evidence="1">cv. DH55</strain>
    </source>
</reference>
<protein>
    <submittedName>
        <fullName evidence="2">Uncharacterized protein LOC104750147</fullName>
    </submittedName>
</protein>
<gene>
    <name evidence="2" type="primary">LOC104750147</name>
</gene>
<dbReference type="Proteomes" id="UP000694864">
    <property type="component" value="Chromosome 16"/>
</dbReference>
<reference evidence="2" key="2">
    <citation type="submission" date="2025-08" db="UniProtKB">
        <authorList>
            <consortium name="RefSeq"/>
        </authorList>
    </citation>
    <scope>IDENTIFICATION</scope>
    <source>
        <tissue evidence="2">Leaf</tissue>
    </source>
</reference>
<name>A0ABM1R2M2_CAMSA</name>